<dbReference type="InterPro" id="IPR024445">
    <property type="entry name" value="Tnp_ISXO2-like"/>
</dbReference>
<protein>
    <recommendedName>
        <fullName evidence="1">ISXO2-like transposase domain-containing protein</fullName>
    </recommendedName>
</protein>
<proteinExistence type="predicted"/>
<dbReference type="PANTHER" id="PTHR47163">
    <property type="entry name" value="DDE_TNP_IS1595 DOMAIN-CONTAINING PROTEIN"/>
    <property type="match status" value="1"/>
</dbReference>
<gene>
    <name evidence="2" type="ORF">OCBIM_22018790mg</name>
</gene>
<dbReference type="Pfam" id="PF12762">
    <property type="entry name" value="DDE_Tnp_IS1595"/>
    <property type="match status" value="1"/>
</dbReference>
<evidence type="ECO:0000259" key="1">
    <source>
        <dbReference type="SMART" id="SM01126"/>
    </source>
</evidence>
<feature type="domain" description="ISXO2-like transposase" evidence="1">
    <location>
        <begin position="1"/>
        <end position="117"/>
    </location>
</feature>
<organism evidence="2">
    <name type="scientific">Octopus bimaculoides</name>
    <name type="common">California two-spotted octopus</name>
    <dbReference type="NCBI Taxonomy" id="37653"/>
    <lineage>
        <taxon>Eukaryota</taxon>
        <taxon>Metazoa</taxon>
        <taxon>Spiralia</taxon>
        <taxon>Lophotrochozoa</taxon>
        <taxon>Mollusca</taxon>
        <taxon>Cephalopoda</taxon>
        <taxon>Coleoidea</taxon>
        <taxon>Octopodiformes</taxon>
        <taxon>Octopoda</taxon>
        <taxon>Incirrata</taxon>
        <taxon>Octopodidae</taxon>
        <taxon>Octopus</taxon>
    </lineage>
</organism>
<dbReference type="STRING" id="37653.A0A0L8FIJ1"/>
<evidence type="ECO:0000313" key="2">
    <source>
        <dbReference type="EMBL" id="KOF63558.1"/>
    </source>
</evidence>
<reference evidence="2" key="1">
    <citation type="submission" date="2015-07" db="EMBL/GenBank/DDBJ databases">
        <title>MeaNS - Measles Nucleotide Surveillance Program.</title>
        <authorList>
            <person name="Tran T."/>
            <person name="Druce J."/>
        </authorList>
    </citation>
    <scope>NUCLEOTIDE SEQUENCE</scope>
    <source>
        <strain evidence="2">UCB-OBI-ISO-001</strain>
        <tissue evidence="2">Gonad</tissue>
    </source>
</reference>
<dbReference type="InterPro" id="IPR053164">
    <property type="entry name" value="IS1016-like_transposase"/>
</dbReference>
<dbReference type="EMBL" id="KQ430875">
    <property type="protein sequence ID" value="KOF63558.1"/>
    <property type="molecule type" value="Genomic_DNA"/>
</dbReference>
<dbReference type="SMART" id="SM01126">
    <property type="entry name" value="DDE_Tnp_IS1595"/>
    <property type="match status" value="1"/>
</dbReference>
<sequence>QDVVEIDESKFMRRKYHRGRYREGHSVLGMVERGSLRCILVPVPGRSATTLLPVINKHVLTGTRIVKDNWQAYNAFLNQSSGELQNKVEGMQRHVKRKCRNMYGTSDTLFSTYLLEF</sequence>
<feature type="non-terminal residue" evidence="2">
    <location>
        <position position="1"/>
    </location>
</feature>
<name>A0A0L8FIJ1_OCTBM</name>
<accession>A0A0L8FIJ1</accession>
<dbReference type="AlphaFoldDB" id="A0A0L8FIJ1"/>
<dbReference type="PANTHER" id="PTHR47163:SF2">
    <property type="entry name" value="SI:DKEY-17M8.2"/>
    <property type="match status" value="1"/>
</dbReference>